<comment type="caution">
    <text evidence="20">The sequence shown here is derived from an EMBL/GenBank/DDBJ whole genome shotgun (WGS) entry which is preliminary data.</text>
</comment>
<evidence type="ECO:0000313" key="21">
    <source>
        <dbReference type="Proteomes" id="UP000018890"/>
    </source>
</evidence>
<comment type="subcellular location">
    <subcellularLocation>
        <location evidence="2">Cell membrane</location>
        <topology evidence="2">Multi-pass membrane protein</topology>
    </subcellularLocation>
</comment>
<feature type="domain" description="Histidine kinase" evidence="18">
    <location>
        <begin position="235"/>
        <end position="450"/>
    </location>
</feature>
<evidence type="ECO:0000256" key="8">
    <source>
        <dbReference type="ARBA" id="ARBA00022741"/>
    </source>
</evidence>
<dbReference type="STRING" id="1236970.JCM9140_4720"/>
<dbReference type="Pfam" id="PF02518">
    <property type="entry name" value="HATPase_c"/>
    <property type="match status" value="1"/>
</dbReference>
<evidence type="ECO:0000256" key="1">
    <source>
        <dbReference type="ARBA" id="ARBA00000085"/>
    </source>
</evidence>
<feature type="transmembrane region" description="Helical" evidence="17">
    <location>
        <begin position="157"/>
        <end position="178"/>
    </location>
</feature>
<keyword evidence="12" id="KW-0902">Two-component regulatory system</keyword>
<evidence type="ECO:0000256" key="4">
    <source>
        <dbReference type="ARBA" id="ARBA00022475"/>
    </source>
</evidence>
<keyword evidence="8" id="KW-0547">Nucleotide-binding</keyword>
<proteinExistence type="predicted"/>
<keyword evidence="7 17" id="KW-0812">Transmembrane</keyword>
<evidence type="ECO:0000256" key="15">
    <source>
        <dbReference type="ARBA" id="ARBA00037219"/>
    </source>
</evidence>
<dbReference type="InterPro" id="IPR036890">
    <property type="entry name" value="HATPase_C_sf"/>
</dbReference>
<keyword evidence="21" id="KW-1185">Reference proteome</keyword>
<dbReference type="PANTHER" id="PTHR45528:SF11">
    <property type="entry name" value="HISTIDINE KINASE"/>
    <property type="match status" value="1"/>
</dbReference>
<evidence type="ECO:0000256" key="7">
    <source>
        <dbReference type="ARBA" id="ARBA00022692"/>
    </source>
</evidence>
<evidence type="ECO:0000256" key="5">
    <source>
        <dbReference type="ARBA" id="ARBA00022553"/>
    </source>
</evidence>
<protein>
    <recommendedName>
        <fullName evidence="16">Heme sensor protein HssS</fullName>
        <ecNumber evidence="3">2.7.13.3</ecNumber>
    </recommendedName>
</protein>
<gene>
    <name evidence="20" type="ORF">JCM9140_4720</name>
</gene>
<sequence length="456" mass="51851">MFRGTLYTKIVMIFIGIVIFSSLVSYAIGHFYLFDGDLFGEEVINSSIGIAEIIEHSDPNQLDEISQALEKLNYSILLFDENGVPLLERSAFSVSDHMLSEVFHSREENGTALLMQEGDDATRLIGMPITVENEPYALFVHLHYEEWLFEIGKITRMLLLVVLTIGSLLILLASRYVLNPVKKLTNAAREMAKGNFSVRLKSKNRDEVGELITSFNHMASEVEKIDKMREDFVSSVSHEFQSPLTSIRGFTRAIRDEVIPKQNQKEYLDIISQETERLSRLSENLLRLASLDSEHHPYNPERFRLDEQIRRTVLATEPQWKSRNVQISLDVEPVEITADKDLLEQVWLNLLTNAIKYSFENETIFIECKKGTSAISVRFKDVGKGIPNEELPHLFERFYKVDKARSSSVEGNGLGLSIVKKILSLHGYTIDVASEEGVGSTFTVHIPLIKETEGDY</sequence>
<dbReference type="SUPFAM" id="SSF47384">
    <property type="entry name" value="Homodimeric domain of signal transducing histidine kinase"/>
    <property type="match status" value="1"/>
</dbReference>
<dbReference type="InterPro" id="IPR003594">
    <property type="entry name" value="HATPase_dom"/>
</dbReference>
<keyword evidence="13" id="KW-0843">Virulence</keyword>
<evidence type="ECO:0000256" key="2">
    <source>
        <dbReference type="ARBA" id="ARBA00004651"/>
    </source>
</evidence>
<evidence type="ECO:0000256" key="16">
    <source>
        <dbReference type="ARBA" id="ARBA00040841"/>
    </source>
</evidence>
<keyword evidence="10" id="KW-0067">ATP-binding</keyword>
<evidence type="ECO:0000313" key="20">
    <source>
        <dbReference type="EMBL" id="GAE28479.1"/>
    </source>
</evidence>
<name>W4QAT8_9BACI</name>
<dbReference type="CDD" id="cd00082">
    <property type="entry name" value="HisKA"/>
    <property type="match status" value="1"/>
</dbReference>
<dbReference type="InterPro" id="IPR050398">
    <property type="entry name" value="HssS/ArlS-like"/>
</dbReference>
<evidence type="ECO:0000256" key="10">
    <source>
        <dbReference type="ARBA" id="ARBA00022840"/>
    </source>
</evidence>
<dbReference type="Pfam" id="PF00672">
    <property type="entry name" value="HAMP"/>
    <property type="match status" value="1"/>
</dbReference>
<dbReference type="OrthoDB" id="9813151at2"/>
<evidence type="ECO:0000256" key="3">
    <source>
        <dbReference type="ARBA" id="ARBA00012438"/>
    </source>
</evidence>
<keyword evidence="5" id="KW-0597">Phosphoprotein</keyword>
<dbReference type="InterPro" id="IPR036097">
    <property type="entry name" value="HisK_dim/P_sf"/>
</dbReference>
<feature type="transmembrane region" description="Helical" evidence="17">
    <location>
        <begin position="6"/>
        <end position="28"/>
    </location>
</feature>
<dbReference type="SUPFAM" id="SSF55874">
    <property type="entry name" value="ATPase domain of HSP90 chaperone/DNA topoisomerase II/histidine kinase"/>
    <property type="match status" value="1"/>
</dbReference>
<keyword evidence="6" id="KW-0808">Transferase</keyword>
<dbReference type="InterPro" id="IPR003661">
    <property type="entry name" value="HisK_dim/P_dom"/>
</dbReference>
<reference evidence="20" key="1">
    <citation type="journal article" date="2014" name="Genome Announc.">
        <title>Draft Genome Sequences of Three Alkaliphilic Bacillus Strains, Bacillus wakoensis JCM 9140T, Bacillus akibai JCM 9157T, and Bacillus hemicellulosilyticus JCM 9152T.</title>
        <authorList>
            <person name="Yuki M."/>
            <person name="Oshima K."/>
            <person name="Suda W."/>
            <person name="Oshida Y."/>
            <person name="Kitamura K."/>
            <person name="Iida T."/>
            <person name="Hattori M."/>
            <person name="Ohkuma M."/>
        </authorList>
    </citation>
    <scope>NUCLEOTIDE SEQUENCE [LARGE SCALE GENOMIC DNA]</scope>
    <source>
        <strain evidence="20">JCM 9140</strain>
    </source>
</reference>
<dbReference type="SMART" id="SM00387">
    <property type="entry name" value="HATPase_c"/>
    <property type="match status" value="1"/>
</dbReference>
<evidence type="ECO:0000259" key="19">
    <source>
        <dbReference type="PROSITE" id="PS50885"/>
    </source>
</evidence>
<dbReference type="EMBL" id="BAUT01000112">
    <property type="protein sequence ID" value="GAE28479.1"/>
    <property type="molecule type" value="Genomic_DNA"/>
</dbReference>
<dbReference type="PRINTS" id="PR00344">
    <property type="entry name" value="BCTRLSENSOR"/>
</dbReference>
<dbReference type="Pfam" id="PF00512">
    <property type="entry name" value="HisKA"/>
    <property type="match status" value="1"/>
</dbReference>
<dbReference type="GO" id="GO:0000155">
    <property type="term" value="F:phosphorelay sensor kinase activity"/>
    <property type="evidence" value="ECO:0007669"/>
    <property type="project" value="InterPro"/>
</dbReference>
<keyword evidence="14 17" id="KW-0472">Membrane</keyword>
<dbReference type="AlphaFoldDB" id="W4QAT8"/>
<evidence type="ECO:0000256" key="13">
    <source>
        <dbReference type="ARBA" id="ARBA00023026"/>
    </source>
</evidence>
<dbReference type="CDD" id="cd00075">
    <property type="entry name" value="HATPase"/>
    <property type="match status" value="1"/>
</dbReference>
<organism evidence="20 21">
    <name type="scientific">Halalkalibacter wakoensis JCM 9140</name>
    <dbReference type="NCBI Taxonomy" id="1236970"/>
    <lineage>
        <taxon>Bacteria</taxon>
        <taxon>Bacillati</taxon>
        <taxon>Bacillota</taxon>
        <taxon>Bacilli</taxon>
        <taxon>Bacillales</taxon>
        <taxon>Bacillaceae</taxon>
        <taxon>Halalkalibacter</taxon>
    </lineage>
</organism>
<dbReference type="Gene3D" id="3.30.565.10">
    <property type="entry name" value="Histidine kinase-like ATPase, C-terminal domain"/>
    <property type="match status" value="1"/>
</dbReference>
<dbReference type="PANTHER" id="PTHR45528">
    <property type="entry name" value="SENSOR HISTIDINE KINASE CPXA"/>
    <property type="match status" value="1"/>
</dbReference>
<dbReference type="Gene3D" id="6.10.340.10">
    <property type="match status" value="1"/>
</dbReference>
<dbReference type="Proteomes" id="UP000018890">
    <property type="component" value="Unassembled WGS sequence"/>
</dbReference>
<comment type="function">
    <text evidence="15">Member of the two-component regulatory system HssS/HssR involved in intracellular heme homeostasis and tempering of staphylococcal virulence. HssS functions as a heme sensor histidine kinase which is autophosphorylated at a histidine residue and transfers its phosphate group to an aspartate residue of HssR. HssR/HssS activates the expression of hrtAB, an efflux pump, in response to extracellular heme, hemin, hemoglobin or blood.</text>
</comment>
<accession>W4QAT8</accession>
<evidence type="ECO:0000256" key="17">
    <source>
        <dbReference type="SAM" id="Phobius"/>
    </source>
</evidence>
<dbReference type="SMART" id="SM00304">
    <property type="entry name" value="HAMP"/>
    <property type="match status" value="1"/>
</dbReference>
<evidence type="ECO:0000256" key="14">
    <source>
        <dbReference type="ARBA" id="ARBA00023136"/>
    </source>
</evidence>
<evidence type="ECO:0000256" key="11">
    <source>
        <dbReference type="ARBA" id="ARBA00022989"/>
    </source>
</evidence>
<keyword evidence="9 20" id="KW-0418">Kinase</keyword>
<keyword evidence="4" id="KW-1003">Cell membrane</keyword>
<dbReference type="GO" id="GO:0005886">
    <property type="term" value="C:plasma membrane"/>
    <property type="evidence" value="ECO:0007669"/>
    <property type="project" value="UniProtKB-SubCell"/>
</dbReference>
<dbReference type="SUPFAM" id="SSF158472">
    <property type="entry name" value="HAMP domain-like"/>
    <property type="match status" value="1"/>
</dbReference>
<evidence type="ECO:0000256" key="6">
    <source>
        <dbReference type="ARBA" id="ARBA00022679"/>
    </source>
</evidence>
<evidence type="ECO:0000256" key="12">
    <source>
        <dbReference type="ARBA" id="ARBA00023012"/>
    </source>
</evidence>
<dbReference type="RefSeq" id="WP_052002453.1">
    <property type="nucleotide sequence ID" value="NZ_BAUT01000112.1"/>
</dbReference>
<dbReference type="InterPro" id="IPR003660">
    <property type="entry name" value="HAMP_dom"/>
</dbReference>
<dbReference type="FunFam" id="1.10.287.130:FF:000001">
    <property type="entry name" value="Two-component sensor histidine kinase"/>
    <property type="match status" value="1"/>
</dbReference>
<evidence type="ECO:0000256" key="9">
    <source>
        <dbReference type="ARBA" id="ARBA00022777"/>
    </source>
</evidence>
<dbReference type="SMART" id="SM00388">
    <property type="entry name" value="HisKA"/>
    <property type="match status" value="1"/>
</dbReference>
<dbReference type="PROSITE" id="PS50109">
    <property type="entry name" value="HIS_KIN"/>
    <property type="match status" value="1"/>
</dbReference>
<dbReference type="EC" id="2.7.13.3" evidence="3"/>
<dbReference type="CDD" id="cd06225">
    <property type="entry name" value="HAMP"/>
    <property type="match status" value="1"/>
</dbReference>
<dbReference type="FunFam" id="3.30.565.10:FF:000006">
    <property type="entry name" value="Sensor histidine kinase WalK"/>
    <property type="match status" value="1"/>
</dbReference>
<dbReference type="Gene3D" id="1.10.287.130">
    <property type="match status" value="1"/>
</dbReference>
<dbReference type="InterPro" id="IPR005467">
    <property type="entry name" value="His_kinase_dom"/>
</dbReference>
<dbReference type="PROSITE" id="PS50885">
    <property type="entry name" value="HAMP"/>
    <property type="match status" value="1"/>
</dbReference>
<comment type="catalytic activity">
    <reaction evidence="1">
        <text>ATP + protein L-histidine = ADP + protein N-phospho-L-histidine.</text>
        <dbReference type="EC" id="2.7.13.3"/>
    </reaction>
</comment>
<keyword evidence="11 17" id="KW-1133">Transmembrane helix</keyword>
<dbReference type="InterPro" id="IPR004358">
    <property type="entry name" value="Sig_transdc_His_kin-like_C"/>
</dbReference>
<feature type="domain" description="HAMP" evidence="19">
    <location>
        <begin position="175"/>
        <end position="227"/>
    </location>
</feature>
<evidence type="ECO:0000259" key="18">
    <source>
        <dbReference type="PROSITE" id="PS50109"/>
    </source>
</evidence>
<dbReference type="GO" id="GO:0005524">
    <property type="term" value="F:ATP binding"/>
    <property type="evidence" value="ECO:0007669"/>
    <property type="project" value="UniProtKB-KW"/>
</dbReference>